<organism evidence="6 7">
    <name type="scientific">Mycena maculata</name>
    <dbReference type="NCBI Taxonomy" id="230809"/>
    <lineage>
        <taxon>Eukaryota</taxon>
        <taxon>Fungi</taxon>
        <taxon>Dikarya</taxon>
        <taxon>Basidiomycota</taxon>
        <taxon>Agaricomycotina</taxon>
        <taxon>Agaricomycetes</taxon>
        <taxon>Agaricomycetidae</taxon>
        <taxon>Agaricales</taxon>
        <taxon>Marasmiineae</taxon>
        <taxon>Mycenaceae</taxon>
        <taxon>Mycena</taxon>
    </lineage>
</organism>
<dbReference type="InterPro" id="IPR036259">
    <property type="entry name" value="MFS_trans_sf"/>
</dbReference>
<feature type="transmembrane region" description="Helical" evidence="5">
    <location>
        <begin position="474"/>
        <end position="491"/>
    </location>
</feature>
<evidence type="ECO:0000256" key="2">
    <source>
        <dbReference type="ARBA" id="ARBA00022692"/>
    </source>
</evidence>
<dbReference type="SUPFAM" id="SSF103473">
    <property type="entry name" value="MFS general substrate transporter"/>
    <property type="match status" value="1"/>
</dbReference>
<dbReference type="Proteomes" id="UP001215280">
    <property type="component" value="Unassembled WGS sequence"/>
</dbReference>
<evidence type="ECO:0000256" key="4">
    <source>
        <dbReference type="ARBA" id="ARBA00023136"/>
    </source>
</evidence>
<comment type="caution">
    <text evidence="6">The sequence shown here is derived from an EMBL/GenBank/DDBJ whole genome shotgun (WGS) entry which is preliminary data.</text>
</comment>
<proteinExistence type="predicted"/>
<feature type="transmembrane region" description="Helical" evidence="5">
    <location>
        <begin position="449"/>
        <end position="467"/>
    </location>
</feature>
<protein>
    <submittedName>
        <fullName evidence="6">Major facilitator superfamily domain-containing protein</fullName>
    </submittedName>
</protein>
<feature type="transmembrane region" description="Helical" evidence="5">
    <location>
        <begin position="296"/>
        <end position="316"/>
    </location>
</feature>
<dbReference type="AlphaFoldDB" id="A0AAD7JY87"/>
<dbReference type="EMBL" id="JARJLG010000018">
    <property type="protein sequence ID" value="KAJ7772995.1"/>
    <property type="molecule type" value="Genomic_DNA"/>
</dbReference>
<keyword evidence="4 5" id="KW-0472">Membrane</keyword>
<dbReference type="PANTHER" id="PTHR23507">
    <property type="entry name" value="ZGC:174356"/>
    <property type="match status" value="1"/>
</dbReference>
<evidence type="ECO:0000256" key="3">
    <source>
        <dbReference type="ARBA" id="ARBA00022989"/>
    </source>
</evidence>
<feature type="transmembrane region" description="Helical" evidence="5">
    <location>
        <begin position="38"/>
        <end position="61"/>
    </location>
</feature>
<reference evidence="6" key="1">
    <citation type="submission" date="2023-03" db="EMBL/GenBank/DDBJ databases">
        <title>Massive genome expansion in bonnet fungi (Mycena s.s.) driven by repeated elements and novel gene families across ecological guilds.</title>
        <authorList>
            <consortium name="Lawrence Berkeley National Laboratory"/>
            <person name="Harder C.B."/>
            <person name="Miyauchi S."/>
            <person name="Viragh M."/>
            <person name="Kuo A."/>
            <person name="Thoen E."/>
            <person name="Andreopoulos B."/>
            <person name="Lu D."/>
            <person name="Skrede I."/>
            <person name="Drula E."/>
            <person name="Henrissat B."/>
            <person name="Morin E."/>
            <person name="Kohler A."/>
            <person name="Barry K."/>
            <person name="LaButti K."/>
            <person name="Morin E."/>
            <person name="Salamov A."/>
            <person name="Lipzen A."/>
            <person name="Mereny Z."/>
            <person name="Hegedus B."/>
            <person name="Baldrian P."/>
            <person name="Stursova M."/>
            <person name="Weitz H."/>
            <person name="Taylor A."/>
            <person name="Grigoriev I.V."/>
            <person name="Nagy L.G."/>
            <person name="Martin F."/>
            <person name="Kauserud H."/>
        </authorList>
    </citation>
    <scope>NUCLEOTIDE SEQUENCE</scope>
    <source>
        <strain evidence="6">CBHHK188m</strain>
    </source>
</reference>
<dbReference type="GO" id="GO:0016020">
    <property type="term" value="C:membrane"/>
    <property type="evidence" value="ECO:0007669"/>
    <property type="project" value="UniProtKB-SubCell"/>
</dbReference>
<name>A0AAD7JY87_9AGAR</name>
<comment type="subcellular location">
    <subcellularLocation>
        <location evidence="1">Membrane</location>
        <topology evidence="1">Multi-pass membrane protein</topology>
    </subcellularLocation>
</comment>
<evidence type="ECO:0000313" key="7">
    <source>
        <dbReference type="Proteomes" id="UP001215280"/>
    </source>
</evidence>
<dbReference type="Pfam" id="PF07690">
    <property type="entry name" value="MFS_1"/>
    <property type="match status" value="2"/>
</dbReference>
<evidence type="ECO:0000256" key="1">
    <source>
        <dbReference type="ARBA" id="ARBA00004141"/>
    </source>
</evidence>
<keyword evidence="7" id="KW-1185">Reference proteome</keyword>
<sequence length="502" mass="55066">MPPASFIDEHVPLLQPQSVAPPYVSWRRWLPRYSGTTLIIPLALICRVATLLPTTTTFFILQRFICRNYYRTNDPAHIPPYGEIPEDVCAVPTIDANYAAFVALLSVLEGFGSLGGYAALSFLAARLGRCAAMAVVMSIGLSSNIALVCSNIVPIPWLEAPLIVLWLICVSFSQGTLIAYVANIYIIDLVPEDNRTSALSSIAGWTALGSVVSFSMGGTITEQNNILSVYFVAGALWVVALLYVSLLLPESLPKSKREEFLRGRARQPERTQFTGFLESLKHYRPSRNPQTGRRNWRLVICFVHMLFAGFGSGYALRSLITIITSLYQYTPAETGYTLSVLSGTNMFVLAVAIPALVTLLRPLYIRRRRLGAEVKEETTDRLDVHIAIVSWVIEAAAYIIFGFTRTRTTQLAAVILVGCGPGYAPTVRSLVVASVEPAKQGETLGMLEIAWGLGELLSPLVMGSILSSFVPRQCFVYAAIVVFAAGMLLFVRDADRYHSPPT</sequence>
<accession>A0AAD7JY87</accession>
<feature type="transmembrane region" description="Helical" evidence="5">
    <location>
        <begin position="130"/>
        <end position="157"/>
    </location>
</feature>
<feature type="transmembrane region" description="Helical" evidence="5">
    <location>
        <begin position="163"/>
        <end position="186"/>
    </location>
</feature>
<keyword evidence="3 5" id="KW-1133">Transmembrane helix</keyword>
<evidence type="ECO:0000313" key="6">
    <source>
        <dbReference type="EMBL" id="KAJ7772995.1"/>
    </source>
</evidence>
<feature type="transmembrane region" description="Helical" evidence="5">
    <location>
        <begin position="336"/>
        <end position="361"/>
    </location>
</feature>
<gene>
    <name evidence="6" type="ORF">DFH07DRAFT_733390</name>
</gene>
<feature type="transmembrane region" description="Helical" evidence="5">
    <location>
        <begin position="226"/>
        <end position="248"/>
    </location>
</feature>
<evidence type="ECO:0000256" key="5">
    <source>
        <dbReference type="SAM" id="Phobius"/>
    </source>
</evidence>
<dbReference type="Gene3D" id="1.20.1250.20">
    <property type="entry name" value="MFS general substrate transporter like domains"/>
    <property type="match status" value="1"/>
</dbReference>
<keyword evidence="2 5" id="KW-0812">Transmembrane</keyword>
<dbReference type="GO" id="GO:0022857">
    <property type="term" value="F:transmembrane transporter activity"/>
    <property type="evidence" value="ECO:0007669"/>
    <property type="project" value="InterPro"/>
</dbReference>
<dbReference type="InterPro" id="IPR011701">
    <property type="entry name" value="MFS"/>
</dbReference>
<dbReference type="PANTHER" id="PTHR23507:SF1">
    <property type="entry name" value="FI18259P1-RELATED"/>
    <property type="match status" value="1"/>
</dbReference>